<comment type="caution">
    <text evidence="1">The sequence shown here is derived from an EMBL/GenBank/DDBJ whole genome shotgun (WGS) entry which is preliminary data.</text>
</comment>
<evidence type="ECO:0000313" key="1">
    <source>
        <dbReference type="EMBL" id="OAF64459.1"/>
    </source>
</evidence>
<dbReference type="Proteomes" id="UP000078046">
    <property type="component" value="Unassembled WGS sequence"/>
</dbReference>
<dbReference type="AlphaFoldDB" id="A0A177AR33"/>
<name>A0A177AR33_9BILA</name>
<keyword evidence="2" id="KW-1185">Reference proteome</keyword>
<protein>
    <submittedName>
        <fullName evidence="1">Uncharacterized protein</fullName>
    </submittedName>
</protein>
<evidence type="ECO:0000313" key="2">
    <source>
        <dbReference type="Proteomes" id="UP000078046"/>
    </source>
</evidence>
<sequence length="154" mass="18311">MTYFLILNAYIPKYNQRYRDERDRSFGNIKYPPDVYHPHDNIHNRPSNDYSPEINHNTHLNPDIYKLNDQDINGDDINKITVNYKKNDFPNTKENYYKEQYYHTHEPDQDKNNNGTFRFLLDINGIMTNQFVKNLLALAKGISCCDKNNSDNTN</sequence>
<organism evidence="1 2">
    <name type="scientific">Intoshia linei</name>
    <dbReference type="NCBI Taxonomy" id="1819745"/>
    <lineage>
        <taxon>Eukaryota</taxon>
        <taxon>Metazoa</taxon>
        <taxon>Spiralia</taxon>
        <taxon>Lophotrochozoa</taxon>
        <taxon>Mesozoa</taxon>
        <taxon>Orthonectida</taxon>
        <taxon>Rhopaluridae</taxon>
        <taxon>Intoshia</taxon>
    </lineage>
</organism>
<dbReference type="EMBL" id="LWCA01001819">
    <property type="protein sequence ID" value="OAF64459.1"/>
    <property type="molecule type" value="Genomic_DNA"/>
</dbReference>
<accession>A0A177AR33</accession>
<reference evidence="1 2" key="1">
    <citation type="submission" date="2016-04" db="EMBL/GenBank/DDBJ databases">
        <title>The genome of Intoshia linei affirms orthonectids as highly simplified spiralians.</title>
        <authorList>
            <person name="Mikhailov K.V."/>
            <person name="Slusarev G.S."/>
            <person name="Nikitin M.A."/>
            <person name="Logacheva M.D."/>
            <person name="Penin A."/>
            <person name="Aleoshin V."/>
            <person name="Panchin Y.V."/>
        </authorList>
    </citation>
    <scope>NUCLEOTIDE SEQUENCE [LARGE SCALE GENOMIC DNA]</scope>
    <source>
        <strain evidence="1">Intl2013</strain>
        <tissue evidence="1">Whole animal</tissue>
    </source>
</reference>
<gene>
    <name evidence="1" type="ORF">A3Q56_07823</name>
</gene>
<proteinExistence type="predicted"/>